<dbReference type="GO" id="GO:0000160">
    <property type="term" value="P:phosphorelay signal transduction system"/>
    <property type="evidence" value="ECO:0007669"/>
    <property type="project" value="UniProtKB-KW"/>
</dbReference>
<comment type="caution">
    <text evidence="3">The sequence shown here is derived from an EMBL/GenBank/DDBJ whole genome shotgun (WGS) entry which is preliminary data.</text>
</comment>
<dbReference type="GO" id="GO:0004672">
    <property type="term" value="F:protein kinase activity"/>
    <property type="evidence" value="ECO:0007669"/>
    <property type="project" value="UniProtKB-ARBA"/>
</dbReference>
<dbReference type="EMBL" id="JYFE01000023">
    <property type="protein sequence ID" value="KIT17018.1"/>
    <property type="molecule type" value="Genomic_DNA"/>
</dbReference>
<keyword evidence="4" id="KW-1185">Reference proteome</keyword>
<accession>A0A0D1DAQ2</accession>
<dbReference type="Pfam" id="PF01627">
    <property type="entry name" value="Hpt"/>
    <property type="match status" value="1"/>
</dbReference>
<gene>
    <name evidence="3" type="ORF">jaqu_12080</name>
</gene>
<keyword evidence="1" id="KW-0902">Two-component regulatory system</keyword>
<proteinExistence type="predicted"/>
<dbReference type="Proteomes" id="UP000032232">
    <property type="component" value="Unassembled WGS sequence"/>
</dbReference>
<organism evidence="3 4">
    <name type="scientific">Jannaschia aquimarina</name>
    <dbReference type="NCBI Taxonomy" id="935700"/>
    <lineage>
        <taxon>Bacteria</taxon>
        <taxon>Pseudomonadati</taxon>
        <taxon>Pseudomonadota</taxon>
        <taxon>Alphaproteobacteria</taxon>
        <taxon>Rhodobacterales</taxon>
        <taxon>Roseobacteraceae</taxon>
        <taxon>Jannaschia</taxon>
    </lineage>
</organism>
<dbReference type="RefSeq" id="WP_052500800.1">
    <property type="nucleotide sequence ID" value="NZ_FZPF01000002.1"/>
</dbReference>
<dbReference type="AlphaFoldDB" id="A0A0D1DAQ2"/>
<evidence type="ECO:0000313" key="3">
    <source>
        <dbReference type="EMBL" id="KIT17018.1"/>
    </source>
</evidence>
<protein>
    <recommendedName>
        <fullName evidence="2">HPt domain-containing protein</fullName>
    </recommendedName>
</protein>
<dbReference type="PATRIC" id="fig|935700.4.peg.1255"/>
<dbReference type="InterPro" id="IPR036641">
    <property type="entry name" value="HPT_dom_sf"/>
</dbReference>
<sequence>MLDIERLSELAGEVGEEDLDMVLNLFLDEAEEVIERISKRMEDEDFAKATHFLRSGALNIGFSGLASAAGAADDLPPDRRGEAAASLTAVLLETRRVVGSTVGFAA</sequence>
<dbReference type="SUPFAM" id="SSF47226">
    <property type="entry name" value="Histidine-containing phosphotransfer domain, HPT domain"/>
    <property type="match status" value="1"/>
</dbReference>
<evidence type="ECO:0000313" key="4">
    <source>
        <dbReference type="Proteomes" id="UP000032232"/>
    </source>
</evidence>
<evidence type="ECO:0000256" key="1">
    <source>
        <dbReference type="ARBA" id="ARBA00023012"/>
    </source>
</evidence>
<evidence type="ECO:0000259" key="2">
    <source>
        <dbReference type="Pfam" id="PF01627"/>
    </source>
</evidence>
<dbReference type="Gene3D" id="1.20.120.160">
    <property type="entry name" value="HPT domain"/>
    <property type="match status" value="1"/>
</dbReference>
<dbReference type="STRING" id="935700.jaqu_12080"/>
<feature type="domain" description="HPt" evidence="2">
    <location>
        <begin position="22"/>
        <end position="86"/>
    </location>
</feature>
<dbReference type="InterPro" id="IPR008207">
    <property type="entry name" value="Sig_transdc_His_kin_Hpt_dom"/>
</dbReference>
<reference evidence="3 4" key="1">
    <citation type="submission" date="2015-02" db="EMBL/GenBank/DDBJ databases">
        <title>Genome Sequence of Jannaschia aquimarina DSM28248, a member of the Roseobacter clade.</title>
        <authorList>
            <person name="Voget S."/>
            <person name="Daniel R."/>
        </authorList>
    </citation>
    <scope>NUCLEOTIDE SEQUENCE [LARGE SCALE GENOMIC DNA]</scope>
    <source>
        <strain evidence="3 4">GSW-M26</strain>
    </source>
</reference>
<name>A0A0D1DAQ2_9RHOB</name>